<dbReference type="GO" id="GO:0005509">
    <property type="term" value="F:calcium ion binding"/>
    <property type="evidence" value="ECO:0007669"/>
    <property type="project" value="InterPro"/>
</dbReference>
<feature type="region of interest" description="Disordered" evidence="6">
    <location>
        <begin position="527"/>
        <end position="546"/>
    </location>
</feature>
<dbReference type="InterPro" id="IPR018247">
    <property type="entry name" value="EF_Hand_1_Ca_BS"/>
</dbReference>
<dbReference type="InterPro" id="IPR011992">
    <property type="entry name" value="EF-hand-dom_pair"/>
</dbReference>
<dbReference type="InterPro" id="IPR029041">
    <property type="entry name" value="FAD-linked_oxidoreductase-like"/>
</dbReference>
<dbReference type="InterPro" id="IPR002048">
    <property type="entry name" value="EF_hand_dom"/>
</dbReference>
<proteinExistence type="inferred from homology"/>
<dbReference type="PROSITE" id="PS50096">
    <property type="entry name" value="IQ"/>
    <property type="match status" value="1"/>
</dbReference>
<sequence length="1799" mass="200926">MTARLPPSKLPPKVDLTHRSCLVSENSKIACIREFSAGGDGDVGLHFGETALVSTVSPNPTDRVWSCLVEKDDGTCIIVPDHYLVEIDDTSSEWVKPKQQFVALNNAKAAQYNHLDIHTGRVHRYHYSESGKPNMWFMEDVAESTSSAKRVWGWTNIDNVLVAAHKPATEVNYPAVARQYLAKLQNSAASMASSSEAVGKFRELAFDRLCIAVAAYSPTEREPTGLKIAEHDYVYVKDCLWDIAGCGFAYGHKKDCLEEGWVPTRCLVDVDMVRVASGGSKVWECGITYEEDRQSDNKTRKMMSRISQQGTIGAPESITVNEKAEVHLPYKHVAAMAIQRFVRDRWRMRPARLPWWQRYGVNCLESIPLARRVEAAVVIQRRFRQYLDRVATRRRMRYLRYYEKFGRVMPYEGQRSPANFEQRKQSMIRSCIRLQRWLRRCWKKRQEAVLPASGIESDSRSAAVLPWDLATLRTVRRDHMRAVFVCHRRSGPAREEGERFPLADAGMDPEKDPTLFVSMPAYLSVESEEEAQSLEGTPDESEVEEAGLLDEGECGAAVVLAGEQSVATAPSSDLESTTAPIAAPGLNQDSENVLKEPVVDAHEERERSEREALEVWLEALDEVLERYQATIQSGPALQERDSVSEEGTPCRAAVAALTSSSCSSLGTPLSSVCSDISSDTSGDDGGTSQEGAFDDEVAQHENLQISPLGADLTGHDDDDDHGSTGSMKVPFGGLSPPSHGGLQPTIHSSPSIAPAPPESFLAVGGHRYCAPQLPLDDPKIAFRWKSTGEVLRGWLVLKLCTYNYVIRNAEKLYQRSRSILGDGITHGVIRRTLFAHFCAGESDVGIRPKLQRLHDAGVTAILDPVDEGDVSPAGPSTTDMMGPSAPERADTMQARIFDYEGERRCDSRVDLVKAAISTVDRAVQGKGIAATKISAMGPPVLLERMSNGIRELQLFYSHLCDGHECALSYEELKEALVSVSGSCNTADIQDRFAKLDDDGDGKVDLMDWMNSVSLTELSEMMVMREPGVEGPRLETVLTEDDLRLLQSMYHRVDAVCQAAFDSGVKILIDAEWTAIQPAIDKVATGMMRKYNRDDRKGPIVYNTYQTYLKDARQRVRRDLQMAQREGYRFACKVVRGAYIVSERMKAEEDGRESPICDTYEATSASYHGVIEDLLDHASRPSIIIATHNAETVKFAVGKLSNCPPERRDDVMFAQLYGMADPITYILAKEGYRACKLVPYGPISNVVPYLIRRAQENSAMLATCSPSDIVRRFSAGRPRPLRFDNPEVAFHTKTTGEVFRGLLVLKMCTFNAIVKNAEILYKSSQTILGSTITNWLLKKTFFAHFCAGESEREIAPTMQKLREAGVGGILDYAAEAELSAQSKKPDAMGDAPDRTDFMHARVYDYEGEKKCDARVKVFETALHAVHNTTPEEGFAAIKISALGAPVLLERISTAMLEMAAFYERLGGKGDGALSYDDFKKGWLNFFNEPKGGEEEIRRTFDKLDIYHDGSVDLVDWTCSMTLVDMSEMVKECKEHGPLYDAALDEEELELMKSMLHRVDMVCQKAYNLGVKIMIDAEWTAIQPAIDNVVVHMMRKYNRDTEKGPIVFNTFQTYLKDARFRVNHHMKMAEREGYQFACKVVRGAYMVSERLKAESENREAPILDTYEETTASCHGVIEDLITHPSQPRLMVATHNEGTVNFTVKTLEGCDNPEKRQERVYFGQLLGMSDPITFILADNAYKAYKYVPYGPVKDVVPYLIRRTQENSTLLGTPAVIEERKMLLTELWRRLFGRRTPGKIAAS</sequence>
<dbReference type="Gene3D" id="1.10.238.10">
    <property type="entry name" value="EF-hand"/>
    <property type="match status" value="1"/>
</dbReference>
<accession>A0A7J6M706</accession>
<keyword evidence="5" id="KW-0642">Proline metabolism</keyword>
<feature type="region of interest" description="Disordered" evidence="6">
    <location>
        <begin position="867"/>
        <end position="886"/>
    </location>
</feature>
<comment type="similarity">
    <text evidence="1">Belongs to the proline oxidase family.</text>
</comment>
<dbReference type="GO" id="GO:0010133">
    <property type="term" value="P:L-proline catabolic process to L-glutamate"/>
    <property type="evidence" value="ECO:0007669"/>
    <property type="project" value="TreeGrafter"/>
</dbReference>
<dbReference type="PANTHER" id="PTHR13914:SF0">
    <property type="entry name" value="PROLINE DEHYDROGENASE 1, MITOCHONDRIAL"/>
    <property type="match status" value="1"/>
</dbReference>
<dbReference type="InterPro" id="IPR002872">
    <property type="entry name" value="Proline_DH_dom"/>
</dbReference>
<dbReference type="EC" id="1.5.5.2" evidence="2"/>
<evidence type="ECO:0000256" key="2">
    <source>
        <dbReference type="ARBA" id="ARBA00012695"/>
    </source>
</evidence>
<protein>
    <recommendedName>
        <fullName evidence="2">proline dehydrogenase</fullName>
        <ecNumber evidence="2">1.5.5.2</ecNumber>
    </recommendedName>
</protein>
<dbReference type="Gene3D" id="3.20.20.220">
    <property type="match status" value="3"/>
</dbReference>
<dbReference type="PANTHER" id="PTHR13914">
    <property type="entry name" value="PROLINE OXIDASE"/>
    <property type="match status" value="1"/>
</dbReference>
<keyword evidence="4" id="KW-0560">Oxidoreductase</keyword>
<keyword evidence="3" id="KW-0106">Calcium</keyword>
<dbReference type="InterPro" id="IPR015659">
    <property type="entry name" value="Proline_oxidase"/>
</dbReference>
<dbReference type="OrthoDB" id="5464at2759"/>
<dbReference type="GO" id="GO:0004657">
    <property type="term" value="F:proline dehydrogenase activity"/>
    <property type="evidence" value="ECO:0007669"/>
    <property type="project" value="UniProtKB-EC"/>
</dbReference>
<dbReference type="SUPFAM" id="SSF47473">
    <property type="entry name" value="EF-hand"/>
    <property type="match status" value="1"/>
</dbReference>
<evidence type="ECO:0000256" key="6">
    <source>
        <dbReference type="SAM" id="MobiDB-lite"/>
    </source>
</evidence>
<feature type="region of interest" description="Disordered" evidence="6">
    <location>
        <begin position="708"/>
        <end position="753"/>
    </location>
</feature>
<reference evidence="8 9" key="1">
    <citation type="submission" date="2020-04" db="EMBL/GenBank/DDBJ databases">
        <title>Perkinsus olseni comparative genomics.</title>
        <authorList>
            <person name="Bogema D.R."/>
        </authorList>
    </citation>
    <scope>NUCLEOTIDE SEQUENCE [LARGE SCALE GENOMIC DNA]</scope>
    <source>
        <strain evidence="8">ATCC PRA-179</strain>
    </source>
</reference>
<dbReference type="EMBL" id="JABAHT010000056">
    <property type="protein sequence ID" value="KAF4667294.1"/>
    <property type="molecule type" value="Genomic_DNA"/>
</dbReference>
<dbReference type="PROSITE" id="PS00018">
    <property type="entry name" value="EF_HAND_1"/>
    <property type="match status" value="1"/>
</dbReference>
<dbReference type="GO" id="GO:0005739">
    <property type="term" value="C:mitochondrion"/>
    <property type="evidence" value="ECO:0007669"/>
    <property type="project" value="TreeGrafter"/>
</dbReference>
<feature type="domain" description="EF-hand" evidence="7">
    <location>
        <begin position="1490"/>
        <end position="1525"/>
    </location>
</feature>
<organism evidence="8 9">
    <name type="scientific">Perkinsus olseni</name>
    <name type="common">Perkinsus atlanticus</name>
    <dbReference type="NCBI Taxonomy" id="32597"/>
    <lineage>
        <taxon>Eukaryota</taxon>
        <taxon>Sar</taxon>
        <taxon>Alveolata</taxon>
        <taxon>Perkinsozoa</taxon>
        <taxon>Perkinsea</taxon>
        <taxon>Perkinsida</taxon>
        <taxon>Perkinsidae</taxon>
        <taxon>Perkinsus</taxon>
    </lineage>
</organism>
<dbReference type="SUPFAM" id="SSF51730">
    <property type="entry name" value="FAD-linked oxidoreductase"/>
    <property type="match status" value="2"/>
</dbReference>
<evidence type="ECO:0000256" key="4">
    <source>
        <dbReference type="ARBA" id="ARBA00023002"/>
    </source>
</evidence>
<dbReference type="Proteomes" id="UP000570595">
    <property type="component" value="Unassembled WGS sequence"/>
</dbReference>
<evidence type="ECO:0000259" key="7">
    <source>
        <dbReference type="PROSITE" id="PS50222"/>
    </source>
</evidence>
<dbReference type="Pfam" id="PF01619">
    <property type="entry name" value="Pro_dh"/>
    <property type="match status" value="2"/>
</dbReference>
<comment type="caution">
    <text evidence="8">The sequence shown here is derived from an EMBL/GenBank/DDBJ whole genome shotgun (WGS) entry which is preliminary data.</text>
</comment>
<dbReference type="PROSITE" id="PS50222">
    <property type="entry name" value="EF_HAND_2"/>
    <property type="match status" value="2"/>
</dbReference>
<gene>
    <name evidence="8" type="ORF">FOZ61_008445</name>
</gene>
<name>A0A7J6M706_PEROL</name>
<feature type="domain" description="EF-hand" evidence="7">
    <location>
        <begin position="983"/>
        <end position="1018"/>
    </location>
</feature>
<evidence type="ECO:0000256" key="1">
    <source>
        <dbReference type="ARBA" id="ARBA00005869"/>
    </source>
</evidence>
<evidence type="ECO:0000256" key="3">
    <source>
        <dbReference type="ARBA" id="ARBA00022837"/>
    </source>
</evidence>
<evidence type="ECO:0000256" key="5">
    <source>
        <dbReference type="ARBA" id="ARBA00023062"/>
    </source>
</evidence>
<dbReference type="GO" id="GO:0071949">
    <property type="term" value="F:FAD binding"/>
    <property type="evidence" value="ECO:0007669"/>
    <property type="project" value="TreeGrafter"/>
</dbReference>
<evidence type="ECO:0000313" key="8">
    <source>
        <dbReference type="EMBL" id="KAF4667294.1"/>
    </source>
</evidence>
<evidence type="ECO:0000313" key="9">
    <source>
        <dbReference type="Proteomes" id="UP000570595"/>
    </source>
</evidence>